<dbReference type="OrthoDB" id="5973539at2759"/>
<feature type="compositionally biased region" description="Basic and acidic residues" evidence="9">
    <location>
        <begin position="286"/>
        <end position="297"/>
    </location>
</feature>
<comment type="caution">
    <text evidence="12">The sequence shown here is derived from an EMBL/GenBank/DDBJ whole genome shotgun (WGS) entry which is preliminary data.</text>
</comment>
<dbReference type="STRING" id="6832.A0A553PG47"/>
<evidence type="ECO:0000256" key="4">
    <source>
        <dbReference type="ARBA" id="ARBA00022737"/>
    </source>
</evidence>
<evidence type="ECO:0000256" key="2">
    <source>
        <dbReference type="ARBA" id="ARBA00022692"/>
    </source>
</evidence>
<evidence type="ECO:0000256" key="5">
    <source>
        <dbReference type="ARBA" id="ARBA00022837"/>
    </source>
</evidence>
<dbReference type="Pfam" id="PF08372">
    <property type="entry name" value="PRT_C"/>
    <property type="match status" value="1"/>
</dbReference>
<evidence type="ECO:0000256" key="1">
    <source>
        <dbReference type="ARBA" id="ARBA00004141"/>
    </source>
</evidence>
<feature type="region of interest" description="Disordered" evidence="9">
    <location>
        <begin position="236"/>
        <end position="307"/>
    </location>
</feature>
<gene>
    <name evidence="12" type="ORF">TCAL_04074</name>
</gene>
<evidence type="ECO:0000256" key="9">
    <source>
        <dbReference type="SAM" id="MobiDB-lite"/>
    </source>
</evidence>
<dbReference type="AlphaFoldDB" id="A0A553PG47"/>
<dbReference type="PANTHER" id="PTHR45911">
    <property type="entry name" value="C2 DOMAIN-CONTAINING PROTEIN"/>
    <property type="match status" value="1"/>
</dbReference>
<dbReference type="Gene3D" id="2.60.40.150">
    <property type="entry name" value="C2 domain"/>
    <property type="match status" value="3"/>
</dbReference>
<feature type="compositionally biased region" description="Basic and acidic residues" evidence="9">
    <location>
        <begin position="236"/>
        <end position="245"/>
    </location>
</feature>
<evidence type="ECO:0000313" key="13">
    <source>
        <dbReference type="Proteomes" id="UP000318571"/>
    </source>
</evidence>
<dbReference type="CDD" id="cd08377">
    <property type="entry name" value="C2C_MCTP_PRT"/>
    <property type="match status" value="1"/>
</dbReference>
<evidence type="ECO:0000256" key="10">
    <source>
        <dbReference type="SAM" id="Phobius"/>
    </source>
</evidence>
<keyword evidence="6 10" id="KW-1133">Transmembrane helix</keyword>
<dbReference type="GO" id="GO:0030672">
    <property type="term" value="C:synaptic vesicle membrane"/>
    <property type="evidence" value="ECO:0007669"/>
    <property type="project" value="TreeGrafter"/>
</dbReference>
<dbReference type="InterPro" id="IPR035892">
    <property type="entry name" value="C2_domain_sf"/>
</dbReference>
<feature type="transmembrane region" description="Helical" evidence="10">
    <location>
        <begin position="822"/>
        <end position="839"/>
    </location>
</feature>
<dbReference type="SMART" id="SM00239">
    <property type="entry name" value="C2"/>
    <property type="match status" value="3"/>
</dbReference>
<feature type="coiled-coil region" evidence="8">
    <location>
        <begin position="888"/>
        <end position="915"/>
    </location>
</feature>
<feature type="compositionally biased region" description="Basic and acidic residues" evidence="9">
    <location>
        <begin position="89"/>
        <end position="100"/>
    </location>
</feature>
<feature type="compositionally biased region" description="Polar residues" evidence="9">
    <location>
        <begin position="67"/>
        <end position="84"/>
    </location>
</feature>
<feature type="compositionally biased region" description="Basic residues" evidence="9">
    <location>
        <begin position="7"/>
        <end position="18"/>
    </location>
</feature>
<name>A0A553PG47_TIGCA</name>
<dbReference type="FunFam" id="2.60.40.150:FF:000050">
    <property type="entry name" value="Multiple C2 and transmembrane domain containing 1"/>
    <property type="match status" value="1"/>
</dbReference>
<keyword evidence="5" id="KW-0106">Calcium</keyword>
<feature type="region of interest" description="Disordered" evidence="9">
    <location>
        <begin position="1"/>
        <end position="189"/>
    </location>
</feature>
<evidence type="ECO:0000256" key="8">
    <source>
        <dbReference type="SAM" id="Coils"/>
    </source>
</evidence>
<dbReference type="PROSITE" id="PS50004">
    <property type="entry name" value="C2"/>
    <property type="match status" value="3"/>
</dbReference>
<keyword evidence="13" id="KW-1185">Reference proteome</keyword>
<proteinExistence type="predicted"/>
<dbReference type="PRINTS" id="PR00360">
    <property type="entry name" value="C2DOMAIN"/>
</dbReference>
<evidence type="ECO:0000313" key="12">
    <source>
        <dbReference type="EMBL" id="TRY76651.1"/>
    </source>
</evidence>
<dbReference type="FunFam" id="2.60.40.150:FF:000167">
    <property type="entry name" value="Multiple C2 domains, transmembrane 2a"/>
    <property type="match status" value="1"/>
</dbReference>
<feature type="compositionally biased region" description="Acidic residues" evidence="9">
    <location>
        <begin position="53"/>
        <end position="63"/>
    </location>
</feature>
<keyword evidence="2 10" id="KW-0812">Transmembrane</keyword>
<dbReference type="GO" id="GO:0005509">
    <property type="term" value="F:calcium ion binding"/>
    <property type="evidence" value="ECO:0007669"/>
    <property type="project" value="TreeGrafter"/>
</dbReference>
<dbReference type="InterPro" id="IPR013583">
    <property type="entry name" value="MCTP_C"/>
</dbReference>
<reference evidence="12 13" key="1">
    <citation type="journal article" date="2018" name="Nat. Ecol. Evol.">
        <title>Genomic signatures of mitonuclear coevolution across populations of Tigriopus californicus.</title>
        <authorList>
            <person name="Barreto F.S."/>
            <person name="Watson E.T."/>
            <person name="Lima T.G."/>
            <person name="Willett C.S."/>
            <person name="Edmands S."/>
            <person name="Li W."/>
            <person name="Burton R.S."/>
        </authorList>
    </citation>
    <scope>NUCLEOTIDE SEQUENCE [LARGE SCALE GENOMIC DNA]</scope>
    <source>
        <strain evidence="12 13">San Diego</strain>
    </source>
</reference>
<accession>A0A553PG47</accession>
<dbReference type="PANTHER" id="PTHR45911:SF4">
    <property type="entry name" value="MULTIPLE C2 AND TRANSMEMBRANE DOMAIN-CONTAINING PROTEIN"/>
    <property type="match status" value="1"/>
</dbReference>
<dbReference type="InterPro" id="IPR000008">
    <property type="entry name" value="C2_dom"/>
</dbReference>
<organism evidence="12 13">
    <name type="scientific">Tigriopus californicus</name>
    <name type="common">Marine copepod</name>
    <dbReference type="NCBI Taxonomy" id="6832"/>
    <lineage>
        <taxon>Eukaryota</taxon>
        <taxon>Metazoa</taxon>
        <taxon>Ecdysozoa</taxon>
        <taxon>Arthropoda</taxon>
        <taxon>Crustacea</taxon>
        <taxon>Multicrustacea</taxon>
        <taxon>Hexanauplia</taxon>
        <taxon>Copepoda</taxon>
        <taxon>Harpacticoida</taxon>
        <taxon>Harpacticidae</taxon>
        <taxon>Tigriopus</taxon>
    </lineage>
</organism>
<sequence>MGAQHRTMMRKGIMKRLSKSASDISGCRKKTHSTSPDEESREFATPPPHSEDEAADDEEDDEDQHIRSFSQRPLSIQNAMSVPSSLHKRHDDLQASREEANSALYPQSKETDRRRSTTTGFLGLLRRRLANSRSSSRESDRSSRGSTPHHRKSHIGASTSTTPEGKKALQRQVSTRSCHQPASSPEIVRYKVSNNQATGANNFEAPEVIRHHHVTPIASLPMALAQELELARLKEERDKTAETPKEATTAPSPSSIAMPKDPASSHNRMPDSHGQEASKSVPTPHESVEPRGKDRMVHQPSSDESFHSVNDDQHIAQLRSHAFFHLHVHLKQGYDLAARDSNGTSDPYVKFLIKGKVVHKTKTIYKDLNPFWDEQFVLNIEDPFVPVHIKVYDYDWAFRDDFMGEATLSLVRLELEKTFPLVIQLAEHGKSEYLGQLAITVKLEPKSPADRSMSIMSSLSLAGSIRSTSEPATIKRMRGQSLSAWSAVVNVVLIEAKDLLAMDFEGTSDPYCKFRLGNDRYKSKIIYETLNPKWLEQFDLNLYEDQPKELEITVWDKDQRSKDDFIGRCAVDLSHFAKDCTHDNWYDLEDGSGKIHLLISISGLTQAHPIIDLANYEDPKFEERISSYSYQNILWNWNDIGTLSIKIYCAKGLYAADLNGKSDPFVVLELDNERIQTHTEYKTITPTWNRIFVLPVKDIHSVLYITVNDEDRNHTFEFLGKLAIPLLRIETRKKKWFALKDKKMRCRAKGNNPQILLEMDLKWNPVRAAIRTLNPKDERYLTVCEKFKRQIFLNNVMRVKAIIMEFVDLGKFLESCLEWENPIQSLLVFISIVVITYYFQPYMFPIFLLLIFLKNYVILSYLDSQSNAGAKGTPHHHHQMEEHLDSYEDEELDDKDEEKEEKKTLKAKLQAIQEVTAMVQNAIGYVASLGEEVKNTFNFSVPYLSWLAIVILIIIALILYFISLRFLVIVWAINKFSKKFIRPDYVPNNELLDFLSRVPDDEELNDAKELKLYLEEITTPNKKLPKKKQK</sequence>
<comment type="subcellular location">
    <subcellularLocation>
        <location evidence="1">Membrane</location>
        <topology evidence="1">Multi-pass membrane protein</topology>
    </subcellularLocation>
</comment>
<dbReference type="Proteomes" id="UP000318571">
    <property type="component" value="Chromosome 5"/>
</dbReference>
<feature type="compositionally biased region" description="Polar residues" evidence="9">
    <location>
        <begin position="171"/>
        <end position="183"/>
    </location>
</feature>
<feature type="domain" description="C2" evidence="11">
    <location>
        <begin position="301"/>
        <end position="423"/>
    </location>
</feature>
<dbReference type="Pfam" id="PF00168">
    <property type="entry name" value="C2"/>
    <property type="match status" value="3"/>
</dbReference>
<feature type="domain" description="C2" evidence="11">
    <location>
        <begin position="620"/>
        <end position="739"/>
    </location>
</feature>
<keyword evidence="4" id="KW-0677">Repeat</keyword>
<keyword evidence="7 10" id="KW-0472">Membrane</keyword>
<dbReference type="OMA" id="ASNVMQM"/>
<keyword evidence="3" id="KW-0479">Metal-binding</keyword>
<feature type="compositionally biased region" description="Low complexity" evidence="9">
    <location>
        <begin position="246"/>
        <end position="255"/>
    </location>
</feature>
<dbReference type="CDD" id="cd08376">
    <property type="entry name" value="C2B_MCTP_PRT"/>
    <property type="match status" value="1"/>
</dbReference>
<feature type="transmembrane region" description="Helical" evidence="10">
    <location>
        <begin position="943"/>
        <end position="973"/>
    </location>
</feature>
<evidence type="ECO:0000256" key="7">
    <source>
        <dbReference type="ARBA" id="ARBA00023136"/>
    </source>
</evidence>
<evidence type="ECO:0000256" key="6">
    <source>
        <dbReference type="ARBA" id="ARBA00022989"/>
    </source>
</evidence>
<evidence type="ECO:0000256" key="3">
    <source>
        <dbReference type="ARBA" id="ARBA00022723"/>
    </source>
</evidence>
<dbReference type="EMBL" id="VCGU01000004">
    <property type="protein sequence ID" value="TRY76651.1"/>
    <property type="molecule type" value="Genomic_DNA"/>
</dbReference>
<protein>
    <recommendedName>
        <fullName evidence="11">C2 domain-containing protein</fullName>
    </recommendedName>
</protein>
<keyword evidence="8" id="KW-0175">Coiled coil</keyword>
<feature type="transmembrane region" description="Helical" evidence="10">
    <location>
        <begin position="846"/>
        <end position="862"/>
    </location>
</feature>
<dbReference type="GO" id="GO:0046928">
    <property type="term" value="P:regulation of neurotransmitter secretion"/>
    <property type="evidence" value="ECO:0007669"/>
    <property type="project" value="TreeGrafter"/>
</dbReference>
<feature type="domain" description="C2" evidence="11">
    <location>
        <begin position="467"/>
        <end position="586"/>
    </location>
</feature>
<evidence type="ECO:0000259" key="11">
    <source>
        <dbReference type="PROSITE" id="PS50004"/>
    </source>
</evidence>
<dbReference type="SUPFAM" id="SSF49562">
    <property type="entry name" value="C2 domain (Calcium/lipid-binding domain, CaLB)"/>
    <property type="match status" value="3"/>
</dbReference>